<sequence>MSKDETPKTKQRRYSKSAFIDAEANSKERLILQVVLEDGKTYTKAEVDKTVKDWKRKEIK</sequence>
<protein>
    <submittedName>
        <fullName evidence="1">Uncharacterized protein</fullName>
    </submittedName>
</protein>
<name>A0A419SFJ1_9BACL</name>
<accession>A0A419SFJ1</accession>
<keyword evidence="2" id="KW-1185">Reference proteome</keyword>
<comment type="caution">
    <text evidence="1">The sequence shown here is derived from an EMBL/GenBank/DDBJ whole genome shotgun (WGS) entry which is preliminary data.</text>
</comment>
<dbReference type="RefSeq" id="WP_120190020.1">
    <property type="nucleotide sequence ID" value="NZ_MCHY01000009.1"/>
</dbReference>
<dbReference type="AlphaFoldDB" id="A0A419SFJ1"/>
<reference evidence="1 2" key="1">
    <citation type="submission" date="2016-08" db="EMBL/GenBank/DDBJ databases">
        <title>Novel Firmicute Genomes.</title>
        <authorList>
            <person name="Poppleton D.I."/>
            <person name="Gribaldo S."/>
        </authorList>
    </citation>
    <scope>NUCLEOTIDE SEQUENCE [LARGE SCALE GENOMIC DNA]</scope>
    <source>
        <strain evidence="1 2">RAOx-1</strain>
    </source>
</reference>
<dbReference type="Proteomes" id="UP000284219">
    <property type="component" value="Unassembled WGS sequence"/>
</dbReference>
<evidence type="ECO:0000313" key="2">
    <source>
        <dbReference type="Proteomes" id="UP000284219"/>
    </source>
</evidence>
<proteinExistence type="predicted"/>
<gene>
    <name evidence="1" type="ORF">BEP19_09820</name>
</gene>
<evidence type="ECO:0000313" key="1">
    <source>
        <dbReference type="EMBL" id="RKD22549.1"/>
    </source>
</evidence>
<dbReference type="OrthoDB" id="2660673at2"/>
<organism evidence="1 2">
    <name type="scientific">Ammoniphilus oxalaticus</name>
    <dbReference type="NCBI Taxonomy" id="66863"/>
    <lineage>
        <taxon>Bacteria</taxon>
        <taxon>Bacillati</taxon>
        <taxon>Bacillota</taxon>
        <taxon>Bacilli</taxon>
        <taxon>Bacillales</taxon>
        <taxon>Paenibacillaceae</taxon>
        <taxon>Aneurinibacillus group</taxon>
        <taxon>Ammoniphilus</taxon>
    </lineage>
</organism>
<dbReference type="EMBL" id="MCHY01000009">
    <property type="protein sequence ID" value="RKD22549.1"/>
    <property type="molecule type" value="Genomic_DNA"/>
</dbReference>